<dbReference type="OrthoDB" id="9795689at2"/>
<evidence type="ECO:0000313" key="1">
    <source>
        <dbReference type="EMBL" id="AMY72201.1"/>
    </source>
</evidence>
<dbReference type="SMART" id="SM01101">
    <property type="entry name" value="CRISPR_assoc"/>
    <property type="match status" value="1"/>
</dbReference>
<proteinExistence type="predicted"/>
<dbReference type="EMBL" id="CP012664">
    <property type="protein sequence ID" value="AMY72201.1"/>
    <property type="molecule type" value="Genomic_DNA"/>
</dbReference>
<name>A0A159Z9G5_9RHOB</name>
<dbReference type="Pfam" id="PF08798">
    <property type="entry name" value="CRISPR_assoc"/>
    <property type="match status" value="1"/>
</dbReference>
<dbReference type="CDD" id="cd09727">
    <property type="entry name" value="Cas6_I-E"/>
    <property type="match status" value="1"/>
</dbReference>
<dbReference type="SUPFAM" id="SSF117987">
    <property type="entry name" value="CRISPR-associated protein"/>
    <property type="match status" value="2"/>
</dbReference>
<dbReference type="AlphaFoldDB" id="A0A159Z9G5"/>
<dbReference type="KEGG" id="daa:AKL17_3p0045"/>
<dbReference type="Proteomes" id="UP000076128">
    <property type="component" value="Plasmid pcai42C"/>
</dbReference>
<keyword evidence="2" id="KW-1185">Reference proteome</keyword>
<protein>
    <recommendedName>
        <fullName evidence="3">CRISPR system Cascade subunit CasE</fullName>
    </recommendedName>
</protein>
<gene>
    <name evidence="1" type="ORF">AKL17_3p0045</name>
</gene>
<dbReference type="RefSeq" id="WP_066819163.1">
    <property type="nucleotide sequence ID" value="NZ_CP012664.1"/>
</dbReference>
<geneLocation type="plasmid" evidence="2">
    <name>cai42_Plasmidc</name>
</geneLocation>
<reference evidence="1 2" key="1">
    <citation type="submission" date="2015-09" db="EMBL/GenBank/DDBJ databases">
        <title>Complete genome sequence of Defluviimonas alba cai42t isolated from an oilfield in Xinjiang.</title>
        <authorList>
            <person name="Geng S."/>
            <person name="Pan X."/>
            <person name="Wu X."/>
        </authorList>
    </citation>
    <scope>NUCLEOTIDE SEQUENCE [LARGE SCALE GENOMIC DNA]</scope>
    <source>
        <strain evidence="2">cai42</strain>
        <plasmid evidence="2">cai42_Plasmidc</plasmid>
    </source>
</reference>
<dbReference type="Gene3D" id="3.30.70.1210">
    <property type="entry name" value="Crispr-associated protein, domain 2"/>
    <property type="match status" value="1"/>
</dbReference>
<organism evidence="1 2">
    <name type="scientific">Frigidibacter mobilis</name>
    <dbReference type="NCBI Taxonomy" id="1335048"/>
    <lineage>
        <taxon>Bacteria</taxon>
        <taxon>Pseudomonadati</taxon>
        <taxon>Pseudomonadota</taxon>
        <taxon>Alphaproteobacteria</taxon>
        <taxon>Rhodobacterales</taxon>
        <taxon>Paracoccaceae</taxon>
        <taxon>Frigidibacter</taxon>
    </lineage>
</organism>
<dbReference type="InterPro" id="IPR010179">
    <property type="entry name" value="CRISPR-assoc_prot_Cse3"/>
</dbReference>
<evidence type="ECO:0008006" key="3">
    <source>
        <dbReference type="Google" id="ProtNLM"/>
    </source>
</evidence>
<dbReference type="PATRIC" id="fig|1335048.3.peg.5167"/>
<dbReference type="Gene3D" id="3.30.70.1200">
    <property type="entry name" value="Crispr-associated protein, domain 1"/>
    <property type="match status" value="1"/>
</dbReference>
<dbReference type="NCBIfam" id="TIGR01907">
    <property type="entry name" value="casE_Cse3"/>
    <property type="match status" value="1"/>
</dbReference>
<sequence>MSLYLSRLRLRRDPAVAALSALLDPAEQGRARDAHHRLIWSAFAGEADQRRDYLWRAEGQGAFLTLSARAPLPSPFFEPPEVKPFAPDLAPGDRLAFVLRANATRTRKSGRLTPSGKEHKQHIDLVMDAIHPLPLGRESGERAAARMGAAQEVAQGWLAGQGARAGFAPLEVTAGDYSVSALPGHVGKRRGQPQFGILDLTGVIVLTDPAAFLAQLAQGFGRARAFGCGLMLIRRA</sequence>
<accession>A0A159Z9G5</accession>
<keyword evidence="1" id="KW-0614">Plasmid</keyword>
<evidence type="ECO:0000313" key="2">
    <source>
        <dbReference type="Proteomes" id="UP000076128"/>
    </source>
</evidence>